<dbReference type="AlphaFoldDB" id="A0A0F9KDB2"/>
<reference evidence="1" key="1">
    <citation type="journal article" date="2015" name="Nature">
        <title>Complex archaea that bridge the gap between prokaryotes and eukaryotes.</title>
        <authorList>
            <person name="Spang A."/>
            <person name="Saw J.H."/>
            <person name="Jorgensen S.L."/>
            <person name="Zaremba-Niedzwiedzka K."/>
            <person name="Martijn J."/>
            <person name="Lind A.E."/>
            <person name="van Eijk R."/>
            <person name="Schleper C."/>
            <person name="Guy L."/>
            <person name="Ettema T.J."/>
        </authorList>
    </citation>
    <scope>NUCLEOTIDE SEQUENCE</scope>
</reference>
<name>A0A0F9KDB2_9ZZZZ</name>
<proteinExistence type="predicted"/>
<protein>
    <submittedName>
        <fullName evidence="1">Uncharacterized protein</fullName>
    </submittedName>
</protein>
<gene>
    <name evidence="1" type="ORF">LCGC14_1344870</name>
</gene>
<dbReference type="EMBL" id="LAZR01008262">
    <property type="protein sequence ID" value="KKM79943.1"/>
    <property type="molecule type" value="Genomic_DNA"/>
</dbReference>
<accession>A0A0F9KDB2</accession>
<evidence type="ECO:0000313" key="1">
    <source>
        <dbReference type="EMBL" id="KKM79943.1"/>
    </source>
</evidence>
<comment type="caution">
    <text evidence="1">The sequence shown here is derived from an EMBL/GenBank/DDBJ whole genome shotgun (WGS) entry which is preliminary data.</text>
</comment>
<organism evidence="1">
    <name type="scientific">marine sediment metagenome</name>
    <dbReference type="NCBI Taxonomy" id="412755"/>
    <lineage>
        <taxon>unclassified sequences</taxon>
        <taxon>metagenomes</taxon>
        <taxon>ecological metagenomes</taxon>
    </lineage>
</organism>
<sequence length="35" mass="4105">MIWQRGSYDMTEIVQMFSVAILFTGKDTVDYRSTN</sequence>